<evidence type="ECO:0000313" key="1">
    <source>
        <dbReference type="EMBL" id="BBE19640.1"/>
    </source>
</evidence>
<dbReference type="Proteomes" id="UP001193389">
    <property type="component" value="Chromosome"/>
</dbReference>
<gene>
    <name evidence="1" type="ORF">AQPE_3827</name>
</gene>
<proteinExistence type="predicted"/>
<sequence length="132" mass="15208">MKNILSKIFKFSSVSLPEAVKDSFFQKFGDSINVEWLHSDDFYEAIFYLEGIEYIAHFDSVGKLINLKKNLPIHATPEHIKQKAALHGELMNVIEIIEEEIVGYELIIRDEALIRYSLLLNEKGGLIQKNKL</sequence>
<organism evidence="1 2">
    <name type="scientific">Aquipluma nitroreducens</name>
    <dbReference type="NCBI Taxonomy" id="2010828"/>
    <lineage>
        <taxon>Bacteria</taxon>
        <taxon>Pseudomonadati</taxon>
        <taxon>Bacteroidota</taxon>
        <taxon>Bacteroidia</taxon>
        <taxon>Marinilabiliales</taxon>
        <taxon>Prolixibacteraceae</taxon>
        <taxon>Aquipluma</taxon>
    </lineage>
</organism>
<protein>
    <submittedName>
        <fullName evidence="1">Uncharacterized protein</fullName>
    </submittedName>
</protein>
<dbReference type="SUPFAM" id="SSF160574">
    <property type="entry name" value="BT0923-like"/>
    <property type="match status" value="1"/>
</dbReference>
<dbReference type="Gene3D" id="3.10.450.360">
    <property type="match status" value="1"/>
</dbReference>
<reference evidence="1" key="1">
    <citation type="journal article" date="2020" name="Int. J. Syst. Evol. Microbiol.">
        <title>Aquipluma nitroreducens gen. nov. sp. nov., a novel facultatively anaerobic bacterium isolated from a freshwater lake.</title>
        <authorList>
            <person name="Watanabe M."/>
            <person name="Kojima H."/>
            <person name="Fukui M."/>
        </authorList>
    </citation>
    <scope>NUCLEOTIDE SEQUENCE</scope>
    <source>
        <strain evidence="1">MeG22</strain>
    </source>
</reference>
<name>A0A5K7SDJ5_9BACT</name>
<dbReference type="RefSeq" id="WP_318347865.1">
    <property type="nucleotide sequence ID" value="NZ_AP018694.1"/>
</dbReference>
<keyword evidence="2" id="KW-1185">Reference proteome</keyword>
<dbReference type="EMBL" id="AP018694">
    <property type="protein sequence ID" value="BBE19640.1"/>
    <property type="molecule type" value="Genomic_DNA"/>
</dbReference>
<evidence type="ECO:0000313" key="2">
    <source>
        <dbReference type="Proteomes" id="UP001193389"/>
    </source>
</evidence>
<dbReference type="KEGG" id="anf:AQPE_3827"/>
<accession>A0A5K7SDJ5</accession>
<dbReference type="AlphaFoldDB" id="A0A5K7SDJ5"/>